<sequence length="54" mass="5696">MFSVRVPVVPGTNAILLIRRICSPACSSCNSLCPGATPAFRASTDSCPSRNRTI</sequence>
<evidence type="ECO:0000313" key="1">
    <source>
        <dbReference type="EMBL" id="JAD60994.1"/>
    </source>
</evidence>
<dbReference type="EMBL" id="GBRH01236901">
    <property type="protein sequence ID" value="JAD60994.1"/>
    <property type="molecule type" value="Transcribed_RNA"/>
</dbReference>
<organism evidence="1">
    <name type="scientific">Arundo donax</name>
    <name type="common">Giant reed</name>
    <name type="synonym">Donax arundinaceus</name>
    <dbReference type="NCBI Taxonomy" id="35708"/>
    <lineage>
        <taxon>Eukaryota</taxon>
        <taxon>Viridiplantae</taxon>
        <taxon>Streptophyta</taxon>
        <taxon>Embryophyta</taxon>
        <taxon>Tracheophyta</taxon>
        <taxon>Spermatophyta</taxon>
        <taxon>Magnoliopsida</taxon>
        <taxon>Liliopsida</taxon>
        <taxon>Poales</taxon>
        <taxon>Poaceae</taxon>
        <taxon>PACMAD clade</taxon>
        <taxon>Arundinoideae</taxon>
        <taxon>Arundineae</taxon>
        <taxon>Arundo</taxon>
    </lineage>
</organism>
<reference evidence="1" key="1">
    <citation type="submission" date="2014-09" db="EMBL/GenBank/DDBJ databases">
        <authorList>
            <person name="Magalhaes I.L.F."/>
            <person name="Oliveira U."/>
            <person name="Santos F.R."/>
            <person name="Vidigal T.H.D.A."/>
            <person name="Brescovit A.D."/>
            <person name="Santos A.J."/>
        </authorList>
    </citation>
    <scope>NUCLEOTIDE SEQUENCE</scope>
    <source>
        <tissue evidence="1">Shoot tissue taken approximately 20 cm above the soil surface</tissue>
    </source>
</reference>
<name>A0A0A9BAK2_ARUDO</name>
<dbReference type="AlphaFoldDB" id="A0A0A9BAK2"/>
<accession>A0A0A9BAK2</accession>
<protein>
    <submittedName>
        <fullName evidence="1">Uncharacterized protein</fullName>
    </submittedName>
</protein>
<reference evidence="1" key="2">
    <citation type="journal article" date="2015" name="Data Brief">
        <title>Shoot transcriptome of the giant reed, Arundo donax.</title>
        <authorList>
            <person name="Barrero R.A."/>
            <person name="Guerrero F.D."/>
            <person name="Moolhuijzen P."/>
            <person name="Goolsby J.A."/>
            <person name="Tidwell J."/>
            <person name="Bellgard S.E."/>
            <person name="Bellgard M.I."/>
        </authorList>
    </citation>
    <scope>NUCLEOTIDE SEQUENCE</scope>
    <source>
        <tissue evidence="1">Shoot tissue taken approximately 20 cm above the soil surface</tissue>
    </source>
</reference>
<proteinExistence type="predicted"/>